<evidence type="ECO:0000256" key="11">
    <source>
        <dbReference type="ARBA" id="ARBA00022895"/>
    </source>
</evidence>
<accession>A0A0D2X2I8</accession>
<dbReference type="FunFam" id="3.40.50.12650:FF:000003">
    <property type="entry name" value="DNA cross-link repair 1B"/>
    <property type="match status" value="1"/>
</dbReference>
<organism evidence="19 20">
    <name type="scientific">Capsaspora owczarzaki (strain ATCC 30864)</name>
    <dbReference type="NCBI Taxonomy" id="595528"/>
    <lineage>
        <taxon>Eukaryota</taxon>
        <taxon>Filasterea</taxon>
        <taxon>Capsaspora</taxon>
    </lineage>
</organism>
<keyword evidence="20" id="KW-1185">Reference proteome</keyword>
<dbReference type="GO" id="GO:0008800">
    <property type="term" value="F:beta-lactamase activity"/>
    <property type="evidence" value="ECO:0007669"/>
    <property type="project" value="UniProtKB-EC"/>
</dbReference>
<evidence type="ECO:0000256" key="2">
    <source>
        <dbReference type="ARBA" id="ARBA00004123"/>
    </source>
</evidence>
<gene>
    <name evidence="19" type="ORF">CAOG_003554</name>
</gene>
<evidence type="ECO:0000256" key="12">
    <source>
        <dbReference type="ARBA" id="ARBA00023204"/>
    </source>
</evidence>
<dbReference type="InterPro" id="IPR036866">
    <property type="entry name" value="RibonucZ/Hydroxyglut_hydro"/>
</dbReference>
<protein>
    <recommendedName>
        <fullName evidence="14">5' exonuclease Apollo</fullName>
        <ecNumber evidence="5">3.5.2.6</ecNumber>
    </recommendedName>
    <alternativeName>
        <fullName evidence="15">DNA cross-link repair 1B protein</fullName>
    </alternativeName>
    <alternativeName>
        <fullName evidence="16">SNM1 homolog B</fullName>
    </alternativeName>
</protein>
<dbReference type="OrthoDB" id="262529at2759"/>
<comment type="catalytic activity">
    <reaction evidence="1">
        <text>a beta-lactam + H2O = a substituted beta-amino acid</text>
        <dbReference type="Rhea" id="RHEA:20401"/>
        <dbReference type="ChEBI" id="CHEBI:15377"/>
        <dbReference type="ChEBI" id="CHEBI:35627"/>
        <dbReference type="ChEBI" id="CHEBI:140347"/>
        <dbReference type="EC" id="3.5.2.6"/>
    </reaction>
</comment>
<dbReference type="RefSeq" id="XP_004363282.1">
    <property type="nucleotide sequence ID" value="XM_004363225.2"/>
</dbReference>
<proteinExistence type="inferred from homology"/>
<keyword evidence="8" id="KW-0227">DNA damage</keyword>
<dbReference type="Proteomes" id="UP000008743">
    <property type="component" value="Unassembled WGS sequence"/>
</dbReference>
<keyword evidence="10" id="KW-0269">Exonuclease</keyword>
<evidence type="ECO:0000256" key="7">
    <source>
        <dbReference type="ARBA" id="ARBA00022722"/>
    </source>
</evidence>
<dbReference type="InParanoid" id="A0A0D2X2I8"/>
<keyword evidence="7" id="KW-0540">Nuclease</keyword>
<dbReference type="Gene3D" id="3.40.50.12650">
    <property type="match status" value="1"/>
</dbReference>
<dbReference type="Pfam" id="PF12706">
    <property type="entry name" value="Lactamase_B_2"/>
    <property type="match status" value="1"/>
</dbReference>
<evidence type="ECO:0000256" key="5">
    <source>
        <dbReference type="ARBA" id="ARBA00012865"/>
    </source>
</evidence>
<dbReference type="GO" id="GO:0035312">
    <property type="term" value="F:5'-3' DNA exonuclease activity"/>
    <property type="evidence" value="ECO:0007669"/>
    <property type="project" value="TreeGrafter"/>
</dbReference>
<reference evidence="20" key="1">
    <citation type="submission" date="2011-02" db="EMBL/GenBank/DDBJ databases">
        <title>The Genome Sequence of Capsaspora owczarzaki ATCC 30864.</title>
        <authorList>
            <person name="Russ C."/>
            <person name="Cuomo C."/>
            <person name="Burger G."/>
            <person name="Gray M.W."/>
            <person name="Holland P.W.H."/>
            <person name="King N."/>
            <person name="Lang F.B.F."/>
            <person name="Roger A.J."/>
            <person name="Ruiz-Trillo I."/>
            <person name="Young S.K."/>
            <person name="Zeng Q."/>
            <person name="Gargeya S."/>
            <person name="Alvarado L."/>
            <person name="Berlin A."/>
            <person name="Chapman S.B."/>
            <person name="Chen Z."/>
            <person name="Freedman E."/>
            <person name="Gellesch M."/>
            <person name="Goldberg J."/>
            <person name="Griggs A."/>
            <person name="Gujja S."/>
            <person name="Heilman E."/>
            <person name="Heiman D."/>
            <person name="Howarth C."/>
            <person name="Mehta T."/>
            <person name="Neiman D."/>
            <person name="Pearson M."/>
            <person name="Roberts A."/>
            <person name="Saif S."/>
            <person name="Shea T."/>
            <person name="Shenoy N."/>
            <person name="Sisk P."/>
            <person name="Stolte C."/>
            <person name="Sykes S."/>
            <person name="White J."/>
            <person name="Yandava C."/>
            <person name="Haas B."/>
            <person name="Nusbaum C."/>
            <person name="Birren B."/>
        </authorList>
    </citation>
    <scope>NUCLEOTIDE SEQUENCE</scope>
    <source>
        <strain evidence="20">ATCC 30864</strain>
    </source>
</reference>
<dbReference type="GO" id="GO:0000723">
    <property type="term" value="P:telomere maintenance"/>
    <property type="evidence" value="ECO:0007669"/>
    <property type="project" value="TreeGrafter"/>
</dbReference>
<dbReference type="SMART" id="SM00849">
    <property type="entry name" value="Lactamase_B"/>
    <property type="match status" value="1"/>
</dbReference>
<comment type="similarity">
    <text evidence="4">Belongs to the DNA repair metallo-beta-lactamase (DRMBL) family.</text>
</comment>
<evidence type="ECO:0000256" key="13">
    <source>
        <dbReference type="ARBA" id="ARBA00023242"/>
    </source>
</evidence>
<dbReference type="eggNOG" id="KOG1361">
    <property type="taxonomic scope" value="Eukaryota"/>
</dbReference>
<evidence type="ECO:0000256" key="9">
    <source>
        <dbReference type="ARBA" id="ARBA00022801"/>
    </source>
</evidence>
<dbReference type="EC" id="3.5.2.6" evidence="5"/>
<feature type="domain" description="Metallo-beta-lactamase" evidence="18">
    <location>
        <begin position="1"/>
        <end position="143"/>
    </location>
</feature>
<comment type="subcellular location">
    <subcellularLocation>
        <location evidence="3">Chromosome</location>
        <location evidence="3">Telomere</location>
    </subcellularLocation>
    <subcellularLocation>
        <location evidence="2">Nucleus</location>
    </subcellularLocation>
</comment>
<feature type="region of interest" description="Disordered" evidence="17">
    <location>
        <begin position="680"/>
        <end position="708"/>
    </location>
</feature>
<feature type="region of interest" description="Disordered" evidence="17">
    <location>
        <begin position="323"/>
        <end position="346"/>
    </location>
</feature>
<keyword evidence="11" id="KW-0779">Telomere</keyword>
<evidence type="ECO:0000256" key="14">
    <source>
        <dbReference type="ARBA" id="ARBA00039555"/>
    </source>
</evidence>
<dbReference type="GO" id="GO:0000781">
    <property type="term" value="C:chromosome, telomeric region"/>
    <property type="evidence" value="ECO:0007669"/>
    <property type="project" value="UniProtKB-SubCell"/>
</dbReference>
<keyword evidence="13" id="KW-0539">Nucleus</keyword>
<keyword evidence="6" id="KW-0158">Chromosome</keyword>
<evidence type="ECO:0000256" key="17">
    <source>
        <dbReference type="SAM" id="MobiDB-lite"/>
    </source>
</evidence>
<evidence type="ECO:0000256" key="6">
    <source>
        <dbReference type="ARBA" id="ARBA00022454"/>
    </source>
</evidence>
<dbReference type="GO" id="GO:0005634">
    <property type="term" value="C:nucleus"/>
    <property type="evidence" value="ECO:0007669"/>
    <property type="project" value="UniProtKB-SubCell"/>
</dbReference>
<keyword evidence="9" id="KW-0378">Hydrolase</keyword>
<evidence type="ECO:0000256" key="8">
    <source>
        <dbReference type="ARBA" id="ARBA00022763"/>
    </source>
</evidence>
<dbReference type="PhylomeDB" id="A0A0D2X2I8"/>
<sequence length="729" mass="79122">MVGVVIPNTPIALDCWRPPPAIKIFFLSHLHADHTQGLSPSWRQGTIYCSPVTRLLLLHKFGVDASLVETLELDEPTVVPLDPEGAETMTVTAFDANHCPGAVMFLLEGYFGNVLYTGDFRFCPALIHPEDSLLGARLAGGAHGGRRLNVDVLYLDNTYCDPKFAFPTREAGVDAVVDIIEQHPDHRVMIGIDTLGKEELLEAVALRLQTWIVVSQSRLNALQLIGARDVFTSNPTDSRIWVVGKREVTAERLFAWNREYPTIAILPSGQCQNPLYNGTGRLGAAGQNLDRGSGGAVQTPSAQLPVRASDANFEERMHWRVPGAAVDSTGGGSGAEAGAEHDSERRLRDYQRQEFVQSHLFTVAYSLHSSFAEMAAFVRAVKPRDILPIVPELYADLRQHFGGLLRRIDPAVGAQPRTVVPASVVAFMSSVCIGHRGRQQEILPGDRHPTSLLFDLPAQALAMAGLSSGVSAVQSGEENSSAVPAIPRIPGRRLHRRGFAPGRLFSDRPLPVSPRKTATLRSLEAPVISLLDDVVSQSLCGSVSPLKRRRVPAPRPASSADVIAVDASLEEVSSTVLRDRATDSNRDNGRDVTEVASKPKMRLDDPEAAQLHSILAGLASQNTNVFSRRAQADSSCLATARSSRTHKPLAASATSRPCHVHPYPVLARSTHCEDVVLEVDDDDNSNDSNDSNTTTHRPLSPLPDEPDESCELLDLLHLLQQQASVVELS</sequence>
<keyword evidence="12" id="KW-0234">DNA repair</keyword>
<feature type="compositionally biased region" description="Low complexity" evidence="17">
    <location>
        <begin position="686"/>
        <end position="695"/>
    </location>
</feature>
<dbReference type="InterPro" id="IPR011084">
    <property type="entry name" value="DRMBL"/>
</dbReference>
<dbReference type="PANTHER" id="PTHR23240">
    <property type="entry name" value="DNA CROSS-LINK REPAIR PROTEIN PSO2/SNM1-RELATED"/>
    <property type="match status" value="1"/>
</dbReference>
<dbReference type="GO" id="GO:0003684">
    <property type="term" value="F:damaged DNA binding"/>
    <property type="evidence" value="ECO:0007669"/>
    <property type="project" value="TreeGrafter"/>
</dbReference>
<dbReference type="Gene3D" id="3.60.15.10">
    <property type="entry name" value="Ribonuclease Z/Hydroxyacylglutathione hydrolase-like"/>
    <property type="match status" value="1"/>
</dbReference>
<dbReference type="CDD" id="cd16273">
    <property type="entry name" value="SNM1A-1C-like_MBL-fold"/>
    <property type="match status" value="1"/>
</dbReference>
<dbReference type="Pfam" id="PF07522">
    <property type="entry name" value="DRMBL"/>
    <property type="match status" value="1"/>
</dbReference>
<dbReference type="PANTHER" id="PTHR23240:SF26">
    <property type="entry name" value="5' EXONUCLEASE APOLLO"/>
    <property type="match status" value="1"/>
</dbReference>
<dbReference type="AlphaFoldDB" id="A0A0D2X2I8"/>
<evidence type="ECO:0000256" key="3">
    <source>
        <dbReference type="ARBA" id="ARBA00004574"/>
    </source>
</evidence>
<evidence type="ECO:0000256" key="1">
    <source>
        <dbReference type="ARBA" id="ARBA00001526"/>
    </source>
</evidence>
<dbReference type="GO" id="GO:0006303">
    <property type="term" value="P:double-strand break repair via nonhomologous end joining"/>
    <property type="evidence" value="ECO:0007669"/>
    <property type="project" value="TreeGrafter"/>
</dbReference>
<dbReference type="SUPFAM" id="SSF56281">
    <property type="entry name" value="Metallo-hydrolase/oxidoreductase"/>
    <property type="match status" value="1"/>
</dbReference>
<evidence type="ECO:0000259" key="18">
    <source>
        <dbReference type="SMART" id="SM00849"/>
    </source>
</evidence>
<evidence type="ECO:0000256" key="15">
    <source>
        <dbReference type="ARBA" id="ARBA00041693"/>
    </source>
</evidence>
<evidence type="ECO:0000256" key="10">
    <source>
        <dbReference type="ARBA" id="ARBA00022839"/>
    </source>
</evidence>
<evidence type="ECO:0000256" key="4">
    <source>
        <dbReference type="ARBA" id="ARBA00010304"/>
    </source>
</evidence>
<dbReference type="STRING" id="595528.A0A0D2X2I8"/>
<dbReference type="EMBL" id="KE346364">
    <property type="protein sequence ID" value="KJE92634.1"/>
    <property type="molecule type" value="Genomic_DNA"/>
</dbReference>
<name>A0A0D2X2I8_CAPO3</name>
<evidence type="ECO:0000313" key="20">
    <source>
        <dbReference type="Proteomes" id="UP000008743"/>
    </source>
</evidence>
<evidence type="ECO:0000256" key="16">
    <source>
        <dbReference type="ARBA" id="ARBA00042738"/>
    </source>
</evidence>
<dbReference type="InterPro" id="IPR001279">
    <property type="entry name" value="Metallo-B-lactamas"/>
</dbReference>
<dbReference type="GO" id="GO:0036297">
    <property type="term" value="P:interstrand cross-link repair"/>
    <property type="evidence" value="ECO:0007669"/>
    <property type="project" value="TreeGrafter"/>
</dbReference>
<evidence type="ECO:0000313" key="19">
    <source>
        <dbReference type="EMBL" id="KJE92634.1"/>
    </source>
</evidence>